<dbReference type="AlphaFoldDB" id="A0A6J3LVV7"/>
<proteinExistence type="predicted"/>
<name>A0A6J3LVV7_9PEZI</name>
<dbReference type="OrthoDB" id="5335351at2759"/>
<reference evidence="3" key="3">
    <citation type="submission" date="2025-08" db="UniProtKB">
        <authorList>
            <consortium name="RefSeq"/>
        </authorList>
    </citation>
    <scope>IDENTIFICATION</scope>
    <source>
        <strain evidence="3">CBS 342.82</strain>
    </source>
</reference>
<feature type="compositionally biased region" description="Basic and acidic residues" evidence="1">
    <location>
        <begin position="46"/>
        <end position="56"/>
    </location>
</feature>
<accession>A0A6J3LVV7</accession>
<reference evidence="3" key="1">
    <citation type="submission" date="2020-01" db="EMBL/GenBank/DDBJ databases">
        <authorList>
            <consortium name="DOE Joint Genome Institute"/>
            <person name="Haridas S."/>
            <person name="Albert R."/>
            <person name="Binder M."/>
            <person name="Bloem J."/>
            <person name="Labutti K."/>
            <person name="Salamov A."/>
            <person name="Andreopoulos B."/>
            <person name="Baker S.E."/>
            <person name="Barry K."/>
            <person name="Bills G."/>
            <person name="Bluhm B.H."/>
            <person name="Cannon C."/>
            <person name="Castanera R."/>
            <person name="Culley D.E."/>
            <person name="Daum C."/>
            <person name="Ezra D."/>
            <person name="Gonzalez J.B."/>
            <person name="Henrissat B."/>
            <person name="Kuo A."/>
            <person name="Liang C."/>
            <person name="Lipzen A."/>
            <person name="Lutzoni F."/>
            <person name="Magnuson J."/>
            <person name="Mondo S."/>
            <person name="Nolan M."/>
            <person name="Ohm R."/>
            <person name="Pangilinan J."/>
            <person name="Park H.-J."/>
            <person name="Ramirez L."/>
            <person name="Alfaro M."/>
            <person name="Sun H."/>
            <person name="Tritt A."/>
            <person name="Yoshinaga Y."/>
            <person name="Zwiers L.-H."/>
            <person name="Turgeon B.G."/>
            <person name="Goodwin S.B."/>
            <person name="Spatafora J.W."/>
            <person name="Crous P.W."/>
            <person name="Grigoriev I.V."/>
        </authorList>
    </citation>
    <scope>NUCLEOTIDE SEQUENCE</scope>
    <source>
        <strain evidence="3">CBS 342.82</strain>
    </source>
</reference>
<evidence type="ECO:0000313" key="3">
    <source>
        <dbReference type="RefSeq" id="XP_033456450.1"/>
    </source>
</evidence>
<feature type="region of interest" description="Disordered" evidence="1">
    <location>
        <begin position="1"/>
        <end position="89"/>
    </location>
</feature>
<protein>
    <submittedName>
        <fullName evidence="3">Uncharacterized protein</fullName>
    </submittedName>
</protein>
<reference evidence="3" key="2">
    <citation type="submission" date="2020-04" db="EMBL/GenBank/DDBJ databases">
        <authorList>
            <consortium name="NCBI Genome Project"/>
        </authorList>
    </citation>
    <scope>NUCLEOTIDE SEQUENCE</scope>
    <source>
        <strain evidence="3">CBS 342.82</strain>
    </source>
</reference>
<gene>
    <name evidence="3" type="ORF">K489DRAFT_325585</name>
</gene>
<dbReference type="GeneID" id="54359638"/>
<sequence length="178" mass="20480">MSQDAGEKDIACSDGEPAEPHRDDTARFTSSAPLASRGHATPNADPKTEQNDERLQDSQPHLNDDEDTNDEDEPASDPADPQEPIERFPWENLMARYHEKMHDLQSQEDQILQEFNGLCDYFSTWAAAGCRKEVDRSFKRLKTQQYFVEHEERLLEERRIRYVKAIVAFKSALELLGD</sequence>
<feature type="compositionally biased region" description="Acidic residues" evidence="1">
    <location>
        <begin position="64"/>
        <end position="75"/>
    </location>
</feature>
<evidence type="ECO:0000313" key="2">
    <source>
        <dbReference type="Proteomes" id="UP000504637"/>
    </source>
</evidence>
<keyword evidence="2" id="KW-1185">Reference proteome</keyword>
<feature type="compositionally biased region" description="Basic and acidic residues" evidence="1">
    <location>
        <begin position="1"/>
        <end position="11"/>
    </location>
</feature>
<dbReference type="RefSeq" id="XP_033456450.1">
    <property type="nucleotide sequence ID" value="XM_033601838.1"/>
</dbReference>
<organism evidence="3">
    <name type="scientific">Dissoconium aciculare CBS 342.82</name>
    <dbReference type="NCBI Taxonomy" id="1314786"/>
    <lineage>
        <taxon>Eukaryota</taxon>
        <taxon>Fungi</taxon>
        <taxon>Dikarya</taxon>
        <taxon>Ascomycota</taxon>
        <taxon>Pezizomycotina</taxon>
        <taxon>Dothideomycetes</taxon>
        <taxon>Dothideomycetidae</taxon>
        <taxon>Mycosphaerellales</taxon>
        <taxon>Dissoconiaceae</taxon>
        <taxon>Dissoconium</taxon>
    </lineage>
</organism>
<dbReference type="Proteomes" id="UP000504637">
    <property type="component" value="Unplaced"/>
</dbReference>
<evidence type="ECO:0000256" key="1">
    <source>
        <dbReference type="SAM" id="MobiDB-lite"/>
    </source>
</evidence>